<gene>
    <name evidence="1" type="ORF">ONT01_01995</name>
</gene>
<evidence type="ECO:0000313" key="1">
    <source>
        <dbReference type="EMBL" id="MCW4136564.1"/>
    </source>
</evidence>
<name>A0AAW5UB20_9BACT</name>
<dbReference type="Proteomes" id="UP001208620">
    <property type="component" value="Unassembled WGS sequence"/>
</dbReference>
<protein>
    <recommendedName>
        <fullName evidence="3">RiPP</fullName>
    </recommendedName>
</protein>
<accession>A0AAW5UB20</accession>
<proteinExistence type="predicted"/>
<dbReference type="RefSeq" id="WP_153073787.1">
    <property type="nucleotide sequence ID" value="NZ_CP156892.1"/>
</dbReference>
<dbReference type="EMBL" id="JAPDVD010000001">
    <property type="protein sequence ID" value="MCW4136564.1"/>
    <property type="molecule type" value="Genomic_DNA"/>
</dbReference>
<comment type="caution">
    <text evidence="1">The sequence shown here is derived from an EMBL/GenBank/DDBJ whole genome shotgun (WGS) entry which is preliminary data.</text>
</comment>
<sequence>MKKNYQKPSITVVELENSCVLLAGSNPLPEGYEQVRFTGEDCDPA</sequence>
<organism evidence="1 2">
    <name type="scientific">Segatella copri</name>
    <dbReference type="NCBI Taxonomy" id="165179"/>
    <lineage>
        <taxon>Bacteria</taxon>
        <taxon>Pseudomonadati</taxon>
        <taxon>Bacteroidota</taxon>
        <taxon>Bacteroidia</taxon>
        <taxon>Bacteroidales</taxon>
        <taxon>Prevotellaceae</taxon>
        <taxon>Segatella</taxon>
    </lineage>
</organism>
<evidence type="ECO:0000313" key="2">
    <source>
        <dbReference type="Proteomes" id="UP001208620"/>
    </source>
</evidence>
<reference evidence="1" key="1">
    <citation type="submission" date="2022-11" db="EMBL/GenBank/DDBJ databases">
        <title>Genomic repertoires linked with pathogenic potency of arthritogenic Prevotella copri isolated from the gut of rheumatoid arthritis patients.</title>
        <authorList>
            <person name="Nii T."/>
            <person name="Maeda Y."/>
            <person name="Motooka D."/>
            <person name="Naito M."/>
            <person name="Matsumoto Y."/>
            <person name="Ogawa T."/>
            <person name="Oguro-Igashira E."/>
            <person name="Kishikawa T."/>
            <person name="Yamashita M."/>
            <person name="Koizumi S."/>
            <person name="Kurakawa T."/>
            <person name="Okumura R."/>
            <person name="Kayama H."/>
            <person name="Murakami M."/>
            <person name="Sakaguchi T."/>
            <person name="Das B."/>
            <person name="Nakamura S."/>
            <person name="Okada Y."/>
            <person name="Kumanogoh A."/>
            <person name="Takeda K."/>
        </authorList>
    </citation>
    <scope>NUCLEOTIDE SEQUENCE</scope>
    <source>
        <strain evidence="1">H105_2-2</strain>
    </source>
</reference>
<dbReference type="AlphaFoldDB" id="A0AAW5UB20"/>
<evidence type="ECO:0008006" key="3">
    <source>
        <dbReference type="Google" id="ProtNLM"/>
    </source>
</evidence>